<dbReference type="RefSeq" id="WP_251875461.1">
    <property type="nucleotide sequence ID" value="NZ_CP082275.1"/>
</dbReference>
<protein>
    <submittedName>
        <fullName evidence="5">NUDIX domain-containing protein</fullName>
    </submittedName>
</protein>
<sequence length="155" mass="17646">MSASEYLKELRSKVGHMPLLLPSVAAVILNECNELLLQQKNDNTWSLPAGMIEPHESPVQAVVREVREETGFIVKVDRLLGVFGGDGFSFTYPNGDQVEYIVIMFKCKVKGASESEIDRETKHLEWFSKDDLPKLELPYPLECLFDEKESAYFMD</sequence>
<dbReference type="EMBL" id="CP082275">
    <property type="protein sequence ID" value="USH01279.1"/>
    <property type="molecule type" value="Genomic_DNA"/>
</dbReference>
<dbReference type="InterPro" id="IPR020476">
    <property type="entry name" value="Nudix_hydrolase"/>
</dbReference>
<evidence type="ECO:0000256" key="1">
    <source>
        <dbReference type="ARBA" id="ARBA00001946"/>
    </source>
</evidence>
<dbReference type="Gene3D" id="3.90.79.10">
    <property type="entry name" value="Nucleoside Triphosphate Pyrophosphohydrolase"/>
    <property type="match status" value="1"/>
</dbReference>
<dbReference type="PANTHER" id="PTHR43046:SF2">
    <property type="entry name" value="8-OXO-DGTP DIPHOSPHATASE-RELATED"/>
    <property type="match status" value="1"/>
</dbReference>
<evidence type="ECO:0000259" key="4">
    <source>
        <dbReference type="PROSITE" id="PS51462"/>
    </source>
</evidence>
<evidence type="ECO:0000313" key="5">
    <source>
        <dbReference type="EMBL" id="USH01279.1"/>
    </source>
</evidence>
<dbReference type="PANTHER" id="PTHR43046">
    <property type="entry name" value="GDP-MANNOSE MANNOSYL HYDROLASE"/>
    <property type="match status" value="1"/>
</dbReference>
<evidence type="ECO:0000313" key="6">
    <source>
        <dbReference type="Proteomes" id="UP001056255"/>
    </source>
</evidence>
<comment type="cofactor">
    <cofactor evidence="1">
        <name>Mg(2+)</name>
        <dbReference type="ChEBI" id="CHEBI:18420"/>
    </cofactor>
</comment>
<dbReference type="Proteomes" id="UP001056255">
    <property type="component" value="Chromosome I"/>
</dbReference>
<dbReference type="InterPro" id="IPR015797">
    <property type="entry name" value="NUDIX_hydrolase-like_dom_sf"/>
</dbReference>
<dbReference type="SUPFAM" id="SSF55811">
    <property type="entry name" value="Nudix"/>
    <property type="match status" value="1"/>
</dbReference>
<dbReference type="InterPro" id="IPR020084">
    <property type="entry name" value="NUDIX_hydrolase_CS"/>
</dbReference>
<dbReference type="PROSITE" id="PS00893">
    <property type="entry name" value="NUDIX_BOX"/>
    <property type="match status" value="1"/>
</dbReference>
<evidence type="ECO:0000256" key="2">
    <source>
        <dbReference type="ARBA" id="ARBA00022801"/>
    </source>
</evidence>
<dbReference type="PRINTS" id="PR00502">
    <property type="entry name" value="NUDIXFAMILY"/>
</dbReference>
<accession>A0ABY4WRU0</accession>
<proteinExistence type="inferred from homology"/>
<keyword evidence="2 3" id="KW-0378">Hydrolase</keyword>
<dbReference type="InterPro" id="IPR000086">
    <property type="entry name" value="NUDIX_hydrolase_dom"/>
</dbReference>
<dbReference type="Pfam" id="PF00293">
    <property type="entry name" value="NUDIX"/>
    <property type="match status" value="1"/>
</dbReference>
<evidence type="ECO:0000256" key="3">
    <source>
        <dbReference type="RuleBase" id="RU003476"/>
    </source>
</evidence>
<name>A0ABY4WRU0_9GAMM</name>
<keyword evidence="6" id="KW-1185">Reference proteome</keyword>
<feature type="domain" description="Nudix hydrolase" evidence="4">
    <location>
        <begin position="19"/>
        <end position="149"/>
    </location>
</feature>
<comment type="similarity">
    <text evidence="3">Belongs to the Nudix hydrolase family.</text>
</comment>
<organism evidence="5 6">
    <name type="scientific">Grimontia kaedaensis</name>
    <dbReference type="NCBI Taxonomy" id="2872157"/>
    <lineage>
        <taxon>Bacteria</taxon>
        <taxon>Pseudomonadati</taxon>
        <taxon>Pseudomonadota</taxon>
        <taxon>Gammaproteobacteria</taxon>
        <taxon>Vibrionales</taxon>
        <taxon>Vibrionaceae</taxon>
        <taxon>Grimontia</taxon>
    </lineage>
</organism>
<reference evidence="5" key="1">
    <citation type="submission" date="2021-08" db="EMBL/GenBank/DDBJ databases">
        <authorList>
            <person name="Sakaguchi M."/>
            <person name="Kikuchi T."/>
            <person name="Urbanczyk H."/>
        </authorList>
    </citation>
    <scope>NUCLEOTIDE SEQUENCE</scope>
    <source>
        <strain evidence="5">020920N</strain>
    </source>
</reference>
<gene>
    <name evidence="5" type="ORF">K6Q96_10105</name>
</gene>
<dbReference type="PROSITE" id="PS51462">
    <property type="entry name" value="NUDIX"/>
    <property type="match status" value="1"/>
</dbReference>